<comment type="caution">
    <text evidence="2">The sequence shown here is derived from an EMBL/GenBank/DDBJ whole genome shotgun (WGS) entry which is preliminary data.</text>
</comment>
<sequence length="81" mass="8589">MRSRRRSASCVGLCLGACGSWPCAGTGGTGLATLVLLALGGRYLGGDMSQWHHAHGRWGQHRGFSGRSSAKRKGGKHILER</sequence>
<keyword evidence="3" id="KW-1185">Reference proteome</keyword>
<evidence type="ECO:0000313" key="3">
    <source>
        <dbReference type="Proteomes" id="UP000295264"/>
    </source>
</evidence>
<evidence type="ECO:0000256" key="1">
    <source>
        <dbReference type="SAM" id="MobiDB-lite"/>
    </source>
</evidence>
<dbReference type="EMBL" id="QWLN02009280">
    <property type="protein sequence ID" value="TEA34509.1"/>
    <property type="molecule type" value="Genomic_DNA"/>
</dbReference>
<protein>
    <submittedName>
        <fullName evidence="2">Uncharacterized protein</fullName>
    </submittedName>
</protein>
<feature type="region of interest" description="Disordered" evidence="1">
    <location>
        <begin position="57"/>
        <end position="81"/>
    </location>
</feature>
<dbReference type="AlphaFoldDB" id="A0A484GG31"/>
<feature type="compositionally biased region" description="Basic residues" evidence="1">
    <location>
        <begin position="69"/>
        <end position="81"/>
    </location>
</feature>
<name>A0A484GG31_SOUCH</name>
<gene>
    <name evidence="2" type="ORF">DBR06_SOUSAS10710063</name>
</gene>
<reference evidence="2 3" key="1">
    <citation type="journal article" date="2018" name="Genomics">
        <title>Molecular footprints of inshore aquatic adaptation in Indo-Pacific humpback dolphin (Sousa chinensis).</title>
        <authorList>
            <person name="Ming Y."/>
            <person name="Jian J."/>
            <person name="Yu F."/>
            <person name="Yu X."/>
            <person name="Wang J."/>
            <person name="Liu W."/>
        </authorList>
    </citation>
    <scope>NUCLEOTIDE SEQUENCE [LARGE SCALE GENOMIC DNA]</scope>
    <source>
        <strain evidence="2">MY-2018</strain>
        <tissue evidence="2">Skin</tissue>
    </source>
</reference>
<evidence type="ECO:0000313" key="2">
    <source>
        <dbReference type="EMBL" id="TEA34509.1"/>
    </source>
</evidence>
<dbReference type="Proteomes" id="UP000295264">
    <property type="component" value="Unassembled WGS sequence"/>
</dbReference>
<accession>A0A484GG31</accession>
<organism evidence="2 3">
    <name type="scientific">Sousa chinensis</name>
    <name type="common">Indo-pacific humpbacked dolphin</name>
    <name type="synonym">Steno chinensis</name>
    <dbReference type="NCBI Taxonomy" id="103600"/>
    <lineage>
        <taxon>Eukaryota</taxon>
        <taxon>Metazoa</taxon>
        <taxon>Chordata</taxon>
        <taxon>Craniata</taxon>
        <taxon>Vertebrata</taxon>
        <taxon>Euteleostomi</taxon>
        <taxon>Mammalia</taxon>
        <taxon>Eutheria</taxon>
        <taxon>Laurasiatheria</taxon>
        <taxon>Artiodactyla</taxon>
        <taxon>Whippomorpha</taxon>
        <taxon>Cetacea</taxon>
        <taxon>Odontoceti</taxon>
        <taxon>Delphinidae</taxon>
        <taxon>Sousa</taxon>
    </lineage>
</organism>
<proteinExistence type="predicted"/>